<evidence type="ECO:0000313" key="3">
    <source>
        <dbReference type="EMBL" id="TVZ02278.1"/>
    </source>
</evidence>
<dbReference type="GO" id="GO:0016788">
    <property type="term" value="F:hydrolase activity, acting on ester bonds"/>
    <property type="evidence" value="ECO:0007669"/>
    <property type="project" value="InterPro"/>
</dbReference>
<name>A0A6P2BTQ3_9ACTN</name>
<sequence length="266" mass="28628">MPTVPAFDHIFVIVMENHSASQIIGSADAPFINELAASYGLAANYTAVSHPSLPNYLALTGGATFGLSTDCTGCFQNAPNIAVDRVGASGRPWRAYMESMPSPAFVGDAYPYMQKHDPFVYYDNIRTDPVQFANVVPYTQLAKDLSALDSTPSYGWITPNMIDDMHDGTVAQGDNWLSAAVPALLSSAAFTQRRSLLLITWDENDDSPGNEVATLVIAQGVPAGFKSQVPYNHYSLLRTIETAWGLAPLTANDAAATAMIDFFPGH</sequence>
<protein>
    <submittedName>
        <fullName evidence="3">Acid phosphatase</fullName>
    </submittedName>
</protein>
<keyword evidence="4" id="KW-1185">Reference proteome</keyword>
<dbReference type="Pfam" id="PF04185">
    <property type="entry name" value="Phosphoesterase"/>
    <property type="match status" value="1"/>
</dbReference>
<dbReference type="Proteomes" id="UP000460272">
    <property type="component" value="Unassembled WGS sequence"/>
</dbReference>
<dbReference type="InterPro" id="IPR017850">
    <property type="entry name" value="Alkaline_phosphatase_core_sf"/>
</dbReference>
<evidence type="ECO:0000256" key="2">
    <source>
        <dbReference type="ARBA" id="ARBA00023026"/>
    </source>
</evidence>
<dbReference type="PANTHER" id="PTHR31956:SF8">
    <property type="entry name" value="ACID PHOSPHATASE PHOA (AFU_ORTHOLOGUE AFUA_1G03570)"/>
    <property type="match status" value="1"/>
</dbReference>
<gene>
    <name evidence="3" type="ORF">EAS64_26015</name>
</gene>
<dbReference type="Gene3D" id="3.40.720.10">
    <property type="entry name" value="Alkaline Phosphatase, subunit A"/>
    <property type="match status" value="1"/>
</dbReference>
<proteinExistence type="predicted"/>
<dbReference type="EMBL" id="RPFW01000005">
    <property type="protein sequence ID" value="TVZ02278.1"/>
    <property type="molecule type" value="Genomic_DNA"/>
</dbReference>
<evidence type="ECO:0000256" key="1">
    <source>
        <dbReference type="ARBA" id="ARBA00022801"/>
    </source>
</evidence>
<accession>A0A6P2BTQ3</accession>
<dbReference type="GO" id="GO:0009395">
    <property type="term" value="P:phospholipid catabolic process"/>
    <property type="evidence" value="ECO:0007669"/>
    <property type="project" value="TreeGrafter"/>
</dbReference>
<reference evidence="3 4" key="1">
    <citation type="submission" date="2018-11" db="EMBL/GenBank/DDBJ databases">
        <title>Trebonia kvetii gen.nov., sp.nov., a novel acidophilic actinobacterium, and proposal of the new actinobacterial family Treboniaceae fam. nov.</title>
        <authorList>
            <person name="Rapoport D."/>
            <person name="Sagova-Mareckova M."/>
            <person name="Sedlacek I."/>
            <person name="Provaznik J."/>
            <person name="Kralova S."/>
            <person name="Pavlinic D."/>
            <person name="Benes V."/>
            <person name="Kopecky J."/>
        </authorList>
    </citation>
    <scope>NUCLEOTIDE SEQUENCE [LARGE SCALE GENOMIC DNA]</scope>
    <source>
        <strain evidence="3 4">15Tr583</strain>
    </source>
</reference>
<dbReference type="PANTHER" id="PTHR31956">
    <property type="entry name" value="NON-SPECIFIC PHOSPHOLIPASE C4-RELATED"/>
    <property type="match status" value="1"/>
</dbReference>
<dbReference type="InterPro" id="IPR007312">
    <property type="entry name" value="Phosphoesterase"/>
</dbReference>
<organism evidence="3 4">
    <name type="scientific">Trebonia kvetii</name>
    <dbReference type="NCBI Taxonomy" id="2480626"/>
    <lineage>
        <taxon>Bacteria</taxon>
        <taxon>Bacillati</taxon>
        <taxon>Actinomycetota</taxon>
        <taxon>Actinomycetes</taxon>
        <taxon>Streptosporangiales</taxon>
        <taxon>Treboniaceae</taxon>
        <taxon>Trebonia</taxon>
    </lineage>
</organism>
<dbReference type="RefSeq" id="WP_145857124.1">
    <property type="nucleotide sequence ID" value="NZ_RPFW01000005.1"/>
</dbReference>
<dbReference type="OrthoDB" id="345880at2"/>
<comment type="caution">
    <text evidence="3">The sequence shown here is derived from an EMBL/GenBank/DDBJ whole genome shotgun (WGS) entry which is preliminary data.</text>
</comment>
<dbReference type="AlphaFoldDB" id="A0A6P2BTQ3"/>
<evidence type="ECO:0000313" key="4">
    <source>
        <dbReference type="Proteomes" id="UP000460272"/>
    </source>
</evidence>
<keyword evidence="2" id="KW-0843">Virulence</keyword>
<keyword evidence="1" id="KW-0378">Hydrolase</keyword>